<sequence>MSQVVITRGPLDGQKLSKTITDAGKIEKLLARAEAMPAPTSSKKVKWTHDVDVMTVQLPKPVGVFTDGVVEVWGEGTLRVPGETSYSFYPSSDQTAKLASDVGELWNSA</sequence>
<dbReference type="Proteomes" id="UP000011083">
    <property type="component" value="Unassembled WGS sequence"/>
</dbReference>
<accession>L8GF28</accession>
<dbReference type="KEGG" id="acan:ACA1_108280"/>
<gene>
    <name evidence="1" type="ORF">ACA1_108280</name>
</gene>
<dbReference type="VEuPathDB" id="AmoebaDB:ACA1_108280"/>
<protein>
    <submittedName>
        <fullName evidence="1">Uncharacterized protein</fullName>
    </submittedName>
</protein>
<name>L8GF28_ACACF</name>
<evidence type="ECO:0000313" key="1">
    <source>
        <dbReference type="EMBL" id="ELR10791.1"/>
    </source>
</evidence>
<proteinExistence type="predicted"/>
<reference evidence="1 2" key="1">
    <citation type="journal article" date="2013" name="Genome Biol.">
        <title>Genome of Acanthamoeba castellanii highlights extensive lateral gene transfer and early evolution of tyrosine kinase signaling.</title>
        <authorList>
            <person name="Clarke M."/>
            <person name="Lohan A.J."/>
            <person name="Liu B."/>
            <person name="Lagkouvardos I."/>
            <person name="Roy S."/>
            <person name="Zafar N."/>
            <person name="Bertelli C."/>
            <person name="Schilde C."/>
            <person name="Kianianmomeni A."/>
            <person name="Burglin T.R."/>
            <person name="Frech C."/>
            <person name="Turcotte B."/>
            <person name="Kopec K.O."/>
            <person name="Synnott J.M."/>
            <person name="Choo C."/>
            <person name="Paponov I."/>
            <person name="Finkler A."/>
            <person name="Soon Heng Tan C."/>
            <person name="Hutchins A.P."/>
            <person name="Weinmeier T."/>
            <person name="Rattei T."/>
            <person name="Chu J.S."/>
            <person name="Gimenez G."/>
            <person name="Irimia M."/>
            <person name="Rigden D.J."/>
            <person name="Fitzpatrick D.A."/>
            <person name="Lorenzo-Morales J."/>
            <person name="Bateman A."/>
            <person name="Chiu C.H."/>
            <person name="Tang P."/>
            <person name="Hegemann P."/>
            <person name="Fromm H."/>
            <person name="Raoult D."/>
            <person name="Greub G."/>
            <person name="Miranda-Saavedra D."/>
            <person name="Chen N."/>
            <person name="Nash P."/>
            <person name="Ginger M.L."/>
            <person name="Horn M."/>
            <person name="Schaap P."/>
            <person name="Caler L."/>
            <person name="Loftus B."/>
        </authorList>
    </citation>
    <scope>NUCLEOTIDE SEQUENCE [LARGE SCALE GENOMIC DNA]</scope>
    <source>
        <strain evidence="1 2">Neff</strain>
    </source>
</reference>
<dbReference type="RefSeq" id="XP_004332804.1">
    <property type="nucleotide sequence ID" value="XM_004332756.1"/>
</dbReference>
<dbReference type="EMBL" id="KB008174">
    <property type="protein sequence ID" value="ELR10791.1"/>
    <property type="molecule type" value="Genomic_DNA"/>
</dbReference>
<organism evidence="1 2">
    <name type="scientific">Acanthamoeba castellanii (strain ATCC 30010 / Neff)</name>
    <dbReference type="NCBI Taxonomy" id="1257118"/>
    <lineage>
        <taxon>Eukaryota</taxon>
        <taxon>Amoebozoa</taxon>
        <taxon>Discosea</taxon>
        <taxon>Longamoebia</taxon>
        <taxon>Centramoebida</taxon>
        <taxon>Acanthamoebidae</taxon>
        <taxon>Acanthamoeba</taxon>
    </lineage>
</organism>
<dbReference type="GeneID" id="14911197"/>
<dbReference type="AlphaFoldDB" id="L8GF28"/>
<evidence type="ECO:0000313" key="2">
    <source>
        <dbReference type="Proteomes" id="UP000011083"/>
    </source>
</evidence>
<keyword evidence="2" id="KW-1185">Reference proteome</keyword>